<comment type="caution">
    <text evidence="12">The sequence shown here is derived from an EMBL/GenBank/DDBJ whole genome shotgun (WGS) entry which is preliminary data.</text>
</comment>
<dbReference type="Gene3D" id="3.40.47.10">
    <property type="match status" value="1"/>
</dbReference>
<keyword evidence="8 9" id="KW-0012">Acyltransferase</keyword>
<feature type="domain" description="Beta-ketoacyl-[acyl-carrier-protein] synthase III C-terminal" evidence="10">
    <location>
        <begin position="244"/>
        <end position="332"/>
    </location>
</feature>
<feature type="active site" evidence="9">
    <location>
        <position position="123"/>
    </location>
</feature>
<evidence type="ECO:0000256" key="1">
    <source>
        <dbReference type="ARBA" id="ARBA00008642"/>
    </source>
</evidence>
<name>A0ABT9MAZ8_9DEIO</name>
<keyword evidence="7 9" id="KW-0275">Fatty acid biosynthesis</keyword>
<evidence type="ECO:0000256" key="9">
    <source>
        <dbReference type="HAMAP-Rule" id="MF_01815"/>
    </source>
</evidence>
<evidence type="ECO:0000256" key="2">
    <source>
        <dbReference type="ARBA" id="ARBA00022490"/>
    </source>
</evidence>
<comment type="subcellular location">
    <subcellularLocation>
        <location evidence="9">Cytoplasm</location>
    </subcellularLocation>
</comment>
<evidence type="ECO:0000313" key="13">
    <source>
        <dbReference type="Proteomes" id="UP001232163"/>
    </source>
</evidence>
<feature type="active site" evidence="9">
    <location>
        <position position="259"/>
    </location>
</feature>
<evidence type="ECO:0000256" key="7">
    <source>
        <dbReference type="ARBA" id="ARBA00023160"/>
    </source>
</evidence>
<dbReference type="GO" id="GO:0033818">
    <property type="term" value="F:beta-ketoacyl-acyl-carrier-protein synthase III activity"/>
    <property type="evidence" value="ECO:0007669"/>
    <property type="project" value="UniProtKB-EC"/>
</dbReference>
<feature type="domain" description="Beta-ketoacyl-[acyl-carrier-protein] synthase III N-terminal" evidence="11">
    <location>
        <begin position="117"/>
        <end position="194"/>
    </location>
</feature>
<dbReference type="SUPFAM" id="SSF53901">
    <property type="entry name" value="Thiolase-like"/>
    <property type="match status" value="1"/>
</dbReference>
<evidence type="ECO:0000256" key="5">
    <source>
        <dbReference type="ARBA" id="ARBA00022832"/>
    </source>
</evidence>
<dbReference type="InterPro" id="IPR013747">
    <property type="entry name" value="ACP_syn_III_C"/>
</dbReference>
<proteinExistence type="inferred from homology"/>
<protein>
    <recommendedName>
        <fullName evidence="9">Beta-ketoacyl-[acyl-carrier-protein] synthase III</fullName>
        <shortName evidence="9">Beta-ketoacyl-ACP synthase III</shortName>
        <shortName evidence="9">KAS III</shortName>
        <ecNumber evidence="9">2.3.1.180</ecNumber>
    </recommendedName>
    <alternativeName>
        <fullName evidence="9">3-oxoacyl-[acyl-carrier-protein] synthase 3</fullName>
    </alternativeName>
    <alternativeName>
        <fullName evidence="9">3-oxoacyl-[acyl-carrier-protein] synthase III</fullName>
    </alternativeName>
</protein>
<sequence>MTALPTPTGPQPAIGITAVGAYAPAQVIPNAHYAAYLDTTDEWIVSRSGIRERRHATEGETTSHLGVQAVRDLMDRYPGALDGVDLVLCATSSPDAMFPSTAALIAGQVGLKGAAAMDLSVACSGFLYALSVAQAMVAAGTARRALVIGAEVMSRVVDQQDRNTAILFGDGAGAVVVGPVPAGTGFQSFVLGADSAGGPSLFLRGVCGALPDGTPMGPYLEQNGREVFKFAVRILGDSAEEAMRRAGGRVQDIDWLIPHQANVRIIQAACERFGLPLERAVTNLDRYGNTSAASIPLALAEAVRDGRIQPGQLLLLAGFGGGLSWGAAALRWSCPSAGAGA</sequence>
<keyword evidence="5 9" id="KW-0276">Fatty acid metabolism</keyword>
<dbReference type="HAMAP" id="MF_01815">
    <property type="entry name" value="FabH"/>
    <property type="match status" value="1"/>
</dbReference>
<reference evidence="12 13" key="1">
    <citation type="submission" date="2023-07" db="EMBL/GenBank/DDBJ databases">
        <title>Genomic Encyclopedia of Type Strains, Phase IV (KMG-IV): sequencing the most valuable type-strain genomes for metagenomic binning, comparative biology and taxonomic classification.</title>
        <authorList>
            <person name="Goeker M."/>
        </authorList>
    </citation>
    <scope>NUCLEOTIDE SEQUENCE [LARGE SCALE GENOMIC DNA]</scope>
    <source>
        <strain evidence="12 13">NIO-1023</strain>
    </source>
</reference>
<keyword evidence="4 9" id="KW-0808">Transferase</keyword>
<evidence type="ECO:0000259" key="11">
    <source>
        <dbReference type="Pfam" id="PF08545"/>
    </source>
</evidence>
<evidence type="ECO:0000256" key="8">
    <source>
        <dbReference type="ARBA" id="ARBA00023315"/>
    </source>
</evidence>
<keyword evidence="13" id="KW-1185">Reference proteome</keyword>
<dbReference type="PANTHER" id="PTHR34069">
    <property type="entry name" value="3-OXOACYL-[ACYL-CARRIER-PROTEIN] SYNTHASE 3"/>
    <property type="match status" value="1"/>
</dbReference>
<evidence type="ECO:0000256" key="6">
    <source>
        <dbReference type="ARBA" id="ARBA00023098"/>
    </source>
</evidence>
<dbReference type="Pfam" id="PF08545">
    <property type="entry name" value="ACP_syn_III"/>
    <property type="match status" value="1"/>
</dbReference>
<keyword evidence="9" id="KW-0511">Multifunctional enzyme</keyword>
<comment type="domain">
    <text evidence="9">The last Arg residue of the ACP-binding site is essential for the weak association between ACP/AcpP and FabH.</text>
</comment>
<evidence type="ECO:0000256" key="4">
    <source>
        <dbReference type="ARBA" id="ARBA00022679"/>
    </source>
</evidence>
<feature type="active site" evidence="9">
    <location>
        <position position="289"/>
    </location>
</feature>
<evidence type="ECO:0000259" key="10">
    <source>
        <dbReference type="Pfam" id="PF08541"/>
    </source>
</evidence>
<dbReference type="EC" id="2.3.1.180" evidence="9"/>
<keyword evidence="2 9" id="KW-0963">Cytoplasm</keyword>
<feature type="region of interest" description="ACP-binding" evidence="9">
    <location>
        <begin position="260"/>
        <end position="264"/>
    </location>
</feature>
<comment type="subunit">
    <text evidence="9">Homodimer.</text>
</comment>
<dbReference type="Proteomes" id="UP001232163">
    <property type="component" value="Unassembled WGS sequence"/>
</dbReference>
<dbReference type="CDD" id="cd00830">
    <property type="entry name" value="KAS_III"/>
    <property type="match status" value="1"/>
</dbReference>
<dbReference type="InterPro" id="IPR004655">
    <property type="entry name" value="FabH"/>
</dbReference>
<dbReference type="PANTHER" id="PTHR34069:SF2">
    <property type="entry name" value="BETA-KETOACYL-[ACYL-CARRIER-PROTEIN] SYNTHASE III"/>
    <property type="match status" value="1"/>
</dbReference>
<dbReference type="EMBL" id="JAURUR010000002">
    <property type="protein sequence ID" value="MDP9763752.1"/>
    <property type="molecule type" value="Genomic_DNA"/>
</dbReference>
<comment type="function">
    <text evidence="9">Catalyzes the condensation reaction of fatty acid synthesis by the addition to an acyl acceptor of two carbons from malonyl-ACP. Catalyzes the first condensation reaction which initiates fatty acid synthesis and may therefore play a role in governing the total rate of fatty acid production. Possesses both acetoacetyl-ACP synthase and acetyl transacylase activities. Its substrate specificity determines the biosynthesis of branched-chain and/or straight-chain of fatty acids.</text>
</comment>
<evidence type="ECO:0000313" key="12">
    <source>
        <dbReference type="EMBL" id="MDP9763752.1"/>
    </source>
</evidence>
<dbReference type="InterPro" id="IPR013751">
    <property type="entry name" value="ACP_syn_III_N"/>
</dbReference>
<accession>A0ABT9MAZ8</accession>
<keyword evidence="6 9" id="KW-0443">Lipid metabolism</keyword>
<comment type="catalytic activity">
    <reaction evidence="9">
        <text>malonyl-[ACP] + acetyl-CoA + H(+) = 3-oxobutanoyl-[ACP] + CO2 + CoA</text>
        <dbReference type="Rhea" id="RHEA:12080"/>
        <dbReference type="Rhea" id="RHEA-COMP:9623"/>
        <dbReference type="Rhea" id="RHEA-COMP:9625"/>
        <dbReference type="ChEBI" id="CHEBI:15378"/>
        <dbReference type="ChEBI" id="CHEBI:16526"/>
        <dbReference type="ChEBI" id="CHEBI:57287"/>
        <dbReference type="ChEBI" id="CHEBI:57288"/>
        <dbReference type="ChEBI" id="CHEBI:78449"/>
        <dbReference type="ChEBI" id="CHEBI:78450"/>
        <dbReference type="EC" id="2.3.1.180"/>
    </reaction>
</comment>
<comment type="similarity">
    <text evidence="1 9">Belongs to the thiolase-like superfamily. FabH family.</text>
</comment>
<evidence type="ECO:0000256" key="3">
    <source>
        <dbReference type="ARBA" id="ARBA00022516"/>
    </source>
</evidence>
<dbReference type="NCBIfam" id="TIGR00747">
    <property type="entry name" value="fabH"/>
    <property type="match status" value="1"/>
</dbReference>
<dbReference type="InterPro" id="IPR016039">
    <property type="entry name" value="Thiolase-like"/>
</dbReference>
<dbReference type="Pfam" id="PF08541">
    <property type="entry name" value="ACP_syn_III_C"/>
    <property type="match status" value="1"/>
</dbReference>
<dbReference type="NCBIfam" id="NF006829">
    <property type="entry name" value="PRK09352.1"/>
    <property type="match status" value="1"/>
</dbReference>
<gene>
    <name evidence="9" type="primary">fabH</name>
    <name evidence="12" type="ORF">QO006_001169</name>
</gene>
<comment type="pathway">
    <text evidence="9">Lipid metabolism; fatty acid biosynthesis.</text>
</comment>
<organism evidence="12 13">
    <name type="scientific">Deinococcus enclensis</name>
    <dbReference type="NCBI Taxonomy" id="1049582"/>
    <lineage>
        <taxon>Bacteria</taxon>
        <taxon>Thermotogati</taxon>
        <taxon>Deinococcota</taxon>
        <taxon>Deinococci</taxon>
        <taxon>Deinococcales</taxon>
        <taxon>Deinococcaceae</taxon>
        <taxon>Deinococcus</taxon>
    </lineage>
</organism>
<keyword evidence="3 9" id="KW-0444">Lipid biosynthesis</keyword>